<dbReference type="Pfam" id="PF10106">
    <property type="entry name" value="DUF2345"/>
    <property type="match status" value="1"/>
</dbReference>
<dbReference type="InterPro" id="IPR037026">
    <property type="entry name" value="Vgr_OB-fold_dom_sf"/>
</dbReference>
<feature type="domain" description="Putative type VI secretion system Rhs element associated Vgr" evidence="2">
    <location>
        <begin position="54"/>
        <end position="161"/>
    </location>
</feature>
<evidence type="ECO:0000313" key="3">
    <source>
        <dbReference type="EMBL" id="RMO62597.1"/>
    </source>
</evidence>
<dbReference type="Proteomes" id="UP000274541">
    <property type="component" value="Unassembled WGS sequence"/>
</dbReference>
<dbReference type="Pfam" id="PF13296">
    <property type="entry name" value="T6SS_Vgr"/>
    <property type="match status" value="1"/>
</dbReference>
<accession>A0A3M3WY69</accession>
<evidence type="ECO:0000259" key="2">
    <source>
        <dbReference type="Pfam" id="PF13296"/>
    </source>
</evidence>
<sequence>MPRIGQEVLVTFLAGDIDRPLVTSVLYNNINLPPRFSKASGLPGNRTLSGIRTQEHKGSGFNELLFDDTPGSLRARMGTTHQATALNLGKLTDPRTDGTAQPRGNGAELRTDAAIALRAAQGMLLTTYARTDAKGSQLDREELLKLLAECGELFKSLGETAAARGSQAVDVKGIEALRQSLDQWPAPDNNGLGDPVLAMTAAAGIASATPRSQAHYAGENHDTTAQDNLQLTSGAAMHLQAGKGLSAFAQDAGISAIANRGKVLVQAQEDDIALNAQKNLHLSAVEGEVVITAPTIRLVADDGSYIKIGGGVEIGSQGKVTVHASEHDWIGPKTESAAIPSFGRDPAAQQVTFHYPGHSEQSPRAAADHSYEIKLEDGSLVKGMTNADGLTERVEREMMHQAQVSALRSGTPKGGAQ</sequence>
<dbReference type="SUPFAM" id="SSF69349">
    <property type="entry name" value="Phage fibre proteins"/>
    <property type="match status" value="1"/>
</dbReference>
<dbReference type="InterPro" id="IPR018769">
    <property type="entry name" value="VgrG2_DUF2345"/>
</dbReference>
<dbReference type="Gene3D" id="2.40.50.230">
    <property type="entry name" value="Gp5 N-terminal domain"/>
    <property type="match status" value="1"/>
</dbReference>
<name>A0A3M3WY69_PSEAP</name>
<evidence type="ECO:0000313" key="4">
    <source>
        <dbReference type="Proteomes" id="UP000274541"/>
    </source>
</evidence>
<feature type="domain" description="DUF2345" evidence="1">
    <location>
        <begin position="190"/>
        <end position="333"/>
    </location>
</feature>
<gene>
    <name evidence="3" type="ORF">ALQ37_00358</name>
</gene>
<protein>
    <submittedName>
        <fullName evidence="3">Putative type VI secretion system effector, VgrG family</fullName>
    </submittedName>
</protein>
<reference evidence="3 4" key="1">
    <citation type="submission" date="2018-08" db="EMBL/GenBank/DDBJ databases">
        <title>Recombination of ecologically and evolutionarily significant loci maintains genetic cohesion in the Pseudomonas syringae species complex.</title>
        <authorList>
            <person name="Dillon M."/>
            <person name="Thakur S."/>
            <person name="Almeida R.N.D."/>
            <person name="Weir B.S."/>
            <person name="Guttman D.S."/>
        </authorList>
    </citation>
    <scope>NUCLEOTIDE SEQUENCE [LARGE SCALE GENOMIC DNA]</scope>
    <source>
        <strain evidence="3 4">ICMP 4388</strain>
    </source>
</reference>
<evidence type="ECO:0000259" key="1">
    <source>
        <dbReference type="Pfam" id="PF10106"/>
    </source>
</evidence>
<comment type="caution">
    <text evidence="3">The sequence shown here is derived from an EMBL/GenBank/DDBJ whole genome shotgun (WGS) entry which is preliminary data.</text>
</comment>
<dbReference type="AlphaFoldDB" id="A0A3M3WY69"/>
<dbReference type="InterPro" id="IPR028244">
    <property type="entry name" value="T6SS_Rhs_Vgr_dom"/>
</dbReference>
<organism evidence="3 4">
    <name type="scientific">Pseudomonas syringae pv. aptata</name>
    <dbReference type="NCBI Taxonomy" id="83167"/>
    <lineage>
        <taxon>Bacteria</taxon>
        <taxon>Pseudomonadati</taxon>
        <taxon>Pseudomonadota</taxon>
        <taxon>Gammaproteobacteria</taxon>
        <taxon>Pseudomonadales</taxon>
        <taxon>Pseudomonadaceae</taxon>
        <taxon>Pseudomonas</taxon>
        <taxon>Pseudomonas syringae</taxon>
    </lineage>
</organism>
<proteinExistence type="predicted"/>
<dbReference type="EMBL" id="RBPX01000248">
    <property type="protein sequence ID" value="RMO62597.1"/>
    <property type="molecule type" value="Genomic_DNA"/>
</dbReference>